<evidence type="ECO:0000313" key="4">
    <source>
        <dbReference type="Proteomes" id="UP000563601"/>
    </source>
</evidence>
<dbReference type="Proteomes" id="UP000464675">
    <property type="component" value="Chromosome"/>
</dbReference>
<reference evidence="1 4" key="2">
    <citation type="submission" date="2020-08" db="EMBL/GenBank/DDBJ databases">
        <title>Genomic Encyclopedia of Type Strains, Phase IV (KMG-IV): sequencing the most valuable type-strain genomes for metagenomic binning, comparative biology and taxonomic classification.</title>
        <authorList>
            <person name="Goeker M."/>
        </authorList>
    </citation>
    <scope>NUCLEOTIDE SEQUENCE [LARGE SCALE GENOMIC DNA]</scope>
    <source>
        <strain evidence="1 4">DSM 11525</strain>
    </source>
</reference>
<gene>
    <name evidence="2" type="ORF">GTQ55_13785</name>
    <name evidence="1" type="ORF">HNQ53_002526</name>
</gene>
<dbReference type="RefSeq" id="WP_161859260.1">
    <property type="nucleotide sequence ID" value="NZ_CP047491.1"/>
</dbReference>
<keyword evidence="3" id="KW-1185">Reference proteome</keyword>
<accession>A0A6P1TB01</accession>
<evidence type="ECO:0000313" key="2">
    <source>
        <dbReference type="EMBL" id="QHQ39948.1"/>
    </source>
</evidence>
<dbReference type="OrthoDB" id="7981249at2"/>
<organism evidence="1 4">
    <name type="scientific">Microbulbifer hydrolyticus</name>
    <dbReference type="NCBI Taxonomy" id="48074"/>
    <lineage>
        <taxon>Bacteria</taxon>
        <taxon>Pseudomonadati</taxon>
        <taxon>Pseudomonadota</taxon>
        <taxon>Gammaproteobacteria</taxon>
        <taxon>Cellvibrionales</taxon>
        <taxon>Microbulbiferaceae</taxon>
        <taxon>Microbulbifer</taxon>
    </lineage>
</organism>
<reference evidence="2 3" key="1">
    <citation type="submission" date="2020-01" db="EMBL/GenBank/DDBJ databases">
        <title>The possibility of degradation of plastic by Microbulbifer hydrolyticus IRE-31.</title>
        <authorList>
            <person name="Liu L."/>
        </authorList>
    </citation>
    <scope>NUCLEOTIDE SEQUENCE [LARGE SCALE GENOMIC DNA]</scope>
    <source>
        <strain evidence="2 3">IRE-31</strain>
    </source>
</reference>
<evidence type="ECO:0008006" key="5">
    <source>
        <dbReference type="Google" id="ProtNLM"/>
    </source>
</evidence>
<evidence type="ECO:0000313" key="3">
    <source>
        <dbReference type="Proteomes" id="UP000464675"/>
    </source>
</evidence>
<proteinExistence type="predicted"/>
<dbReference type="AlphaFoldDB" id="A0A6P1TB01"/>
<sequence length="443" mass="49959">MYQISVTALPVKIPGVYRWCLDFPKTGQAFEEPELLEKGLNFQGWVLPQEGCEAKPYFRLGAHTRYLPLEATRTDVIERVLKEPVENNPKVRCGFQENIPVNSSCGFFGFEVDGARIDVVKVEVLGSLRIIEGREGWLFLDNDSNQSVDQYKGNLLLGKLELREWSTYLDNLRKNAQALSLRHALLIAPAKEMVLSDFYPHKKGKTSPVEQVLALTRPEHHVVHPVAELESSEFRTFRMCDTHWTSKGAMLGLLAVLRELGLDPVEAAAVFEADKYKETMHSGDLGSKVFPSQSAKELVLTGAHYRKWVEYDNFLPNMGRVIVIRNTGAPYPAKCMIFGSSSSYSFFDYISRVFSEVIFIHSAGSIDFDVVAAEKPDYLIAQTNGRFVVRPPSTEYSLAGEIADKWERLDSASRSRVTEKYSFREGGADSTLSHFHRMLPFVA</sequence>
<protein>
    <recommendedName>
        <fullName evidence="5">AlgX/AlgJ SGNH hydrolase-like domain-containing protein</fullName>
    </recommendedName>
</protein>
<dbReference type="EMBL" id="JACHHR010000003">
    <property type="protein sequence ID" value="MBB5212301.1"/>
    <property type="molecule type" value="Genomic_DNA"/>
</dbReference>
<evidence type="ECO:0000313" key="1">
    <source>
        <dbReference type="EMBL" id="MBB5212301.1"/>
    </source>
</evidence>
<dbReference type="EMBL" id="CP047491">
    <property type="protein sequence ID" value="QHQ39948.1"/>
    <property type="molecule type" value="Genomic_DNA"/>
</dbReference>
<name>A0A6P1TB01_9GAMM</name>
<dbReference type="Proteomes" id="UP000563601">
    <property type="component" value="Unassembled WGS sequence"/>
</dbReference>